<dbReference type="InterPro" id="IPR050313">
    <property type="entry name" value="Carb_Metab_HTH_regulators"/>
</dbReference>
<evidence type="ECO:0000256" key="3">
    <source>
        <dbReference type="ARBA" id="ARBA00023163"/>
    </source>
</evidence>
<protein>
    <submittedName>
        <fullName evidence="5">HTH-type transcriptional repressor GlcR</fullName>
    </submittedName>
</protein>
<dbReference type="PRINTS" id="PR00037">
    <property type="entry name" value="HTHLACR"/>
</dbReference>
<dbReference type="InterPro" id="IPR014036">
    <property type="entry name" value="DeoR-like_C"/>
</dbReference>
<dbReference type="InterPro" id="IPR001034">
    <property type="entry name" value="DeoR_HTH"/>
</dbReference>
<evidence type="ECO:0000313" key="6">
    <source>
        <dbReference type="Proteomes" id="UP001057291"/>
    </source>
</evidence>
<dbReference type="SMART" id="SM00420">
    <property type="entry name" value="HTH_DEOR"/>
    <property type="match status" value="1"/>
</dbReference>
<dbReference type="GO" id="GO:0003677">
    <property type="term" value="F:DNA binding"/>
    <property type="evidence" value="ECO:0007669"/>
    <property type="project" value="UniProtKB-KW"/>
</dbReference>
<proteinExistence type="predicted"/>
<dbReference type="InterPro" id="IPR037171">
    <property type="entry name" value="NagB/RpiA_transferase-like"/>
</dbReference>
<dbReference type="Proteomes" id="UP001057291">
    <property type="component" value="Unassembled WGS sequence"/>
</dbReference>
<dbReference type="SUPFAM" id="SSF100950">
    <property type="entry name" value="NagB/RpiA/CoA transferase-like"/>
    <property type="match status" value="1"/>
</dbReference>
<dbReference type="Pfam" id="PF00455">
    <property type="entry name" value="DeoRC"/>
    <property type="match status" value="1"/>
</dbReference>
<reference evidence="5" key="1">
    <citation type="journal article" date="2023" name="Int. J. Syst. Evol. Microbiol.">
        <title>Collibacillus ludicampi gen. nov., sp. nov., a new soil bacterium of the family Alicyclobacillaceae.</title>
        <authorList>
            <person name="Jojima T."/>
            <person name="Ioku Y."/>
            <person name="Fukuta Y."/>
            <person name="Shirasaka N."/>
            <person name="Matsumura Y."/>
            <person name="Mori M."/>
        </authorList>
    </citation>
    <scope>NUCLEOTIDE SEQUENCE</scope>
    <source>
        <strain evidence="5">TP075</strain>
    </source>
</reference>
<keyword evidence="6" id="KW-1185">Reference proteome</keyword>
<dbReference type="PANTHER" id="PTHR30363:SF51">
    <property type="entry name" value="HTH-TYPE TRANSCRIPTIONAL REPRESSOR GLCR"/>
    <property type="match status" value="1"/>
</dbReference>
<dbReference type="EMBL" id="BOQE01000001">
    <property type="protein sequence ID" value="GIM45280.1"/>
    <property type="molecule type" value="Genomic_DNA"/>
</dbReference>
<evidence type="ECO:0000256" key="2">
    <source>
        <dbReference type="ARBA" id="ARBA00023125"/>
    </source>
</evidence>
<accession>A0AAV4LBT8</accession>
<dbReference type="SUPFAM" id="SSF46785">
    <property type="entry name" value="Winged helix' DNA-binding domain"/>
    <property type="match status" value="1"/>
</dbReference>
<dbReference type="RefSeq" id="WP_282198496.1">
    <property type="nucleotide sequence ID" value="NZ_BOQE01000001.1"/>
</dbReference>
<dbReference type="PROSITE" id="PS00894">
    <property type="entry name" value="HTH_DEOR_1"/>
    <property type="match status" value="1"/>
</dbReference>
<keyword evidence="2" id="KW-0238">DNA-binding</keyword>
<dbReference type="Pfam" id="PF08220">
    <property type="entry name" value="HTH_DeoR"/>
    <property type="match status" value="1"/>
</dbReference>
<gene>
    <name evidence="5" type="primary">glcR</name>
    <name evidence="5" type="ORF">DNHGIG_08290</name>
</gene>
<dbReference type="Gene3D" id="1.10.10.10">
    <property type="entry name" value="Winged helix-like DNA-binding domain superfamily/Winged helix DNA-binding domain"/>
    <property type="match status" value="1"/>
</dbReference>
<comment type="caution">
    <text evidence="5">The sequence shown here is derived from an EMBL/GenBank/DDBJ whole genome shotgun (WGS) entry which is preliminary data.</text>
</comment>
<dbReference type="InterPro" id="IPR036388">
    <property type="entry name" value="WH-like_DNA-bd_sf"/>
</dbReference>
<sequence length="253" mass="28888">MYQEERLISILQHLKDHKRISIQEICDLFSVSRDTARRDIIKLEEQGRIIRTRGGAILPTLKKEIFAYKERLGREPVEKRDIARVAASLIKDGDYIIMDASTTVQFVAEYLSTKNNVVVTNSIDIADLLSRKEDIKIRLLGGELNPRHRFLYGASTISKLSEYQVDKLFLGACGITSDGLTYPDEEEGYVKREMIRRADQVIVLADHTKFGKRLFHKISGFENIDIIITDQEPDGDIAAILREHNVEVIITTE</sequence>
<dbReference type="InterPro" id="IPR036390">
    <property type="entry name" value="WH_DNA-bd_sf"/>
</dbReference>
<dbReference type="PANTHER" id="PTHR30363">
    <property type="entry name" value="HTH-TYPE TRANSCRIPTIONAL REGULATOR SRLR-RELATED"/>
    <property type="match status" value="1"/>
</dbReference>
<name>A0AAV4LBT8_9BACL</name>
<dbReference type="InterPro" id="IPR018356">
    <property type="entry name" value="Tscrpt_reg_HTH_DeoR_CS"/>
</dbReference>
<keyword evidence="1" id="KW-0805">Transcription regulation</keyword>
<organism evidence="5 6">
    <name type="scientific">Collibacillus ludicampi</name>
    <dbReference type="NCBI Taxonomy" id="2771369"/>
    <lineage>
        <taxon>Bacteria</taxon>
        <taxon>Bacillati</taxon>
        <taxon>Bacillota</taxon>
        <taxon>Bacilli</taxon>
        <taxon>Bacillales</taxon>
        <taxon>Alicyclobacillaceae</taxon>
        <taxon>Collibacillus</taxon>
    </lineage>
</organism>
<dbReference type="PROSITE" id="PS51000">
    <property type="entry name" value="HTH_DEOR_2"/>
    <property type="match status" value="1"/>
</dbReference>
<dbReference type="SMART" id="SM01134">
    <property type="entry name" value="DeoRC"/>
    <property type="match status" value="1"/>
</dbReference>
<feature type="domain" description="HTH deoR-type" evidence="4">
    <location>
        <begin position="3"/>
        <end position="58"/>
    </location>
</feature>
<dbReference type="AlphaFoldDB" id="A0AAV4LBT8"/>
<keyword evidence="3" id="KW-0804">Transcription</keyword>
<dbReference type="Gene3D" id="3.40.50.1360">
    <property type="match status" value="1"/>
</dbReference>
<dbReference type="GO" id="GO:0003700">
    <property type="term" value="F:DNA-binding transcription factor activity"/>
    <property type="evidence" value="ECO:0007669"/>
    <property type="project" value="InterPro"/>
</dbReference>
<evidence type="ECO:0000259" key="4">
    <source>
        <dbReference type="PROSITE" id="PS51000"/>
    </source>
</evidence>
<evidence type="ECO:0000313" key="5">
    <source>
        <dbReference type="EMBL" id="GIM45280.1"/>
    </source>
</evidence>
<evidence type="ECO:0000256" key="1">
    <source>
        <dbReference type="ARBA" id="ARBA00023015"/>
    </source>
</evidence>